<protein>
    <submittedName>
        <fullName evidence="1">Uncharacterized protein</fullName>
    </submittedName>
</protein>
<name>A0A4P2QPM9_SORCE</name>
<evidence type="ECO:0000313" key="1">
    <source>
        <dbReference type="EMBL" id="AUX31906.1"/>
    </source>
</evidence>
<dbReference type="AlphaFoldDB" id="A0A4P2QPM9"/>
<gene>
    <name evidence="1" type="ORF">SOCE836_040410</name>
</gene>
<organism evidence="1 2">
    <name type="scientific">Sorangium cellulosum</name>
    <name type="common">Polyangium cellulosum</name>
    <dbReference type="NCBI Taxonomy" id="56"/>
    <lineage>
        <taxon>Bacteria</taxon>
        <taxon>Pseudomonadati</taxon>
        <taxon>Myxococcota</taxon>
        <taxon>Polyangia</taxon>
        <taxon>Polyangiales</taxon>
        <taxon>Polyangiaceae</taxon>
        <taxon>Sorangium</taxon>
    </lineage>
</organism>
<dbReference type="EMBL" id="CP012672">
    <property type="protein sequence ID" value="AUX31906.1"/>
    <property type="molecule type" value="Genomic_DNA"/>
</dbReference>
<sequence>MAFLRAVAVMPRWSAAAWREIQRVALGSVGLGGGVLSRRGT</sequence>
<accession>A0A4P2QPM9</accession>
<dbReference type="Proteomes" id="UP000295497">
    <property type="component" value="Chromosome"/>
</dbReference>
<evidence type="ECO:0000313" key="2">
    <source>
        <dbReference type="Proteomes" id="UP000295497"/>
    </source>
</evidence>
<proteinExistence type="predicted"/>
<reference evidence="1 2" key="1">
    <citation type="submission" date="2015-09" db="EMBL/GenBank/DDBJ databases">
        <title>Sorangium comparison.</title>
        <authorList>
            <person name="Zaburannyi N."/>
            <person name="Bunk B."/>
            <person name="Overmann J."/>
            <person name="Mueller R."/>
        </authorList>
    </citation>
    <scope>NUCLEOTIDE SEQUENCE [LARGE SCALE GENOMIC DNA]</scope>
    <source>
        <strain evidence="1 2">So ce836</strain>
    </source>
</reference>